<proteinExistence type="predicted"/>
<organism evidence="1 2">
    <name type="scientific">Persea americana</name>
    <name type="common">Avocado</name>
    <dbReference type="NCBI Taxonomy" id="3435"/>
    <lineage>
        <taxon>Eukaryota</taxon>
        <taxon>Viridiplantae</taxon>
        <taxon>Streptophyta</taxon>
        <taxon>Embryophyta</taxon>
        <taxon>Tracheophyta</taxon>
        <taxon>Spermatophyta</taxon>
        <taxon>Magnoliopsida</taxon>
        <taxon>Magnoliidae</taxon>
        <taxon>Laurales</taxon>
        <taxon>Lauraceae</taxon>
        <taxon>Persea</taxon>
    </lineage>
</organism>
<accession>A0ACC2L050</accession>
<keyword evidence="2" id="KW-1185">Reference proteome</keyword>
<evidence type="ECO:0000313" key="2">
    <source>
        <dbReference type="Proteomes" id="UP001234297"/>
    </source>
</evidence>
<dbReference type="EMBL" id="CM056814">
    <property type="protein sequence ID" value="KAJ8626660.1"/>
    <property type="molecule type" value="Genomic_DNA"/>
</dbReference>
<comment type="caution">
    <text evidence="1">The sequence shown here is derived from an EMBL/GenBank/DDBJ whole genome shotgun (WGS) entry which is preliminary data.</text>
</comment>
<sequence>MLVNLKKCSCKAALFPYDENISDSGCFLHSELFSLVNEPTGWQWTIMYNSSAFIKVQIPSSSASPNPVTREKMTLPPSNKKASPISKVVGSILVALLGAFLIISTCFALVRKNEVKEKEEDCFRQVPGMPMRSILVSRVESCY</sequence>
<reference evidence="1 2" key="1">
    <citation type="journal article" date="2022" name="Hortic Res">
        <title>A haplotype resolved chromosomal level avocado genome allows analysis of novel avocado genes.</title>
        <authorList>
            <person name="Nath O."/>
            <person name="Fletcher S.J."/>
            <person name="Hayward A."/>
            <person name="Shaw L.M."/>
            <person name="Masouleh A.K."/>
            <person name="Furtado A."/>
            <person name="Henry R.J."/>
            <person name="Mitter N."/>
        </authorList>
    </citation>
    <scope>NUCLEOTIDE SEQUENCE [LARGE SCALE GENOMIC DNA]</scope>
    <source>
        <strain evidence="2">cv. Hass</strain>
    </source>
</reference>
<evidence type="ECO:0000313" key="1">
    <source>
        <dbReference type="EMBL" id="KAJ8626660.1"/>
    </source>
</evidence>
<dbReference type="Proteomes" id="UP001234297">
    <property type="component" value="Chromosome 6"/>
</dbReference>
<protein>
    <submittedName>
        <fullName evidence="1">Uncharacterized protein</fullName>
    </submittedName>
</protein>
<name>A0ACC2L050_PERAE</name>
<gene>
    <name evidence="1" type="ORF">MRB53_019967</name>
</gene>